<comment type="caution">
    <text evidence="2">The sequence shown here is derived from an EMBL/GenBank/DDBJ whole genome shotgun (WGS) entry which is preliminary data.</text>
</comment>
<sequence length="565" mass="60624">MTRPRHRARTPRRTRSWLLPLIAGGLAVLVTSLLSPVGTSAAWSDFAPIRSDAVIRAGGPNFTVTGFEQLSEHDYADDDNLTSAPATIEVTNTGDVKLQHFEASVQRRQDEGGNPDFYDSVSWSFTRAGANGTDEEDWDGWAAWLYDLALEPDESATYQATTTLDPDAFELQDDFAVFEITVLTKISSSWATADTAWSLVTGVGIVQYVTYRPTLPIDLDTSNARWEGDVLHGYDLHLVWDNPNRPFGDTYTVSVNGIAQISETYLYWSPRYQIGPDRVWATFAQSGRLKDAPGTGQTVAITVEVRVSGDPTWVARKTLWATRSGNSVLIYGVDPTTPQRASAPAPVMTFSAPAPAQAPQAAQAADLETSPQQATPQPVVPEAAPQPSTSQPAVPQPATPAPEPEVIAPAPTPETRPDVGEPGLESEPEGTEPAPDAEPAGTAPRPEAVPEALLPEQAPEPPAAEVTVEDEAAEPLTLIELDGDSADTIEGATVGDEQIEVEPADGGVKLALPEQFWSGPREVVLTGKRDGEVFTLTIRLDKGESGEITYELVEPEEAPSKEGSI</sequence>
<dbReference type="PRINTS" id="PR01217">
    <property type="entry name" value="PRICHEXTENSN"/>
</dbReference>
<name>A0ABP8AWH5_9MICO</name>
<dbReference type="Proteomes" id="UP001500213">
    <property type="component" value="Unassembled WGS sequence"/>
</dbReference>
<evidence type="ECO:0000313" key="3">
    <source>
        <dbReference type="Proteomes" id="UP001500213"/>
    </source>
</evidence>
<feature type="region of interest" description="Disordered" evidence="1">
    <location>
        <begin position="350"/>
        <end position="473"/>
    </location>
</feature>
<feature type="compositionally biased region" description="Pro residues" evidence="1">
    <location>
        <begin position="394"/>
        <end position="403"/>
    </location>
</feature>
<reference evidence="3" key="1">
    <citation type="journal article" date="2019" name="Int. J. Syst. Evol. Microbiol.">
        <title>The Global Catalogue of Microorganisms (GCM) 10K type strain sequencing project: providing services to taxonomists for standard genome sequencing and annotation.</title>
        <authorList>
            <consortium name="The Broad Institute Genomics Platform"/>
            <consortium name="The Broad Institute Genome Sequencing Center for Infectious Disease"/>
            <person name="Wu L."/>
            <person name="Ma J."/>
        </authorList>
    </citation>
    <scope>NUCLEOTIDE SEQUENCE [LARGE SCALE GENOMIC DNA]</scope>
    <source>
        <strain evidence="3">JCM 17593</strain>
    </source>
</reference>
<gene>
    <name evidence="2" type="ORF">GCM10022288_23680</name>
</gene>
<organism evidence="2 3">
    <name type="scientific">Gryllotalpicola kribbensis</name>
    <dbReference type="NCBI Taxonomy" id="993084"/>
    <lineage>
        <taxon>Bacteria</taxon>
        <taxon>Bacillati</taxon>
        <taxon>Actinomycetota</taxon>
        <taxon>Actinomycetes</taxon>
        <taxon>Micrococcales</taxon>
        <taxon>Microbacteriaceae</taxon>
        <taxon>Gryllotalpicola</taxon>
    </lineage>
</organism>
<evidence type="ECO:0000313" key="2">
    <source>
        <dbReference type="EMBL" id="GAA4192007.1"/>
    </source>
</evidence>
<feature type="compositionally biased region" description="Low complexity" evidence="1">
    <location>
        <begin position="443"/>
        <end position="457"/>
    </location>
</feature>
<protein>
    <submittedName>
        <fullName evidence="2">Uncharacterized protein</fullName>
    </submittedName>
</protein>
<proteinExistence type="predicted"/>
<dbReference type="EMBL" id="BAABBX010000015">
    <property type="protein sequence ID" value="GAA4192007.1"/>
    <property type="molecule type" value="Genomic_DNA"/>
</dbReference>
<keyword evidence="3" id="KW-1185">Reference proteome</keyword>
<accession>A0ABP8AWH5</accession>
<feature type="compositionally biased region" description="Low complexity" evidence="1">
    <location>
        <begin position="352"/>
        <end position="393"/>
    </location>
</feature>
<evidence type="ECO:0000256" key="1">
    <source>
        <dbReference type="SAM" id="MobiDB-lite"/>
    </source>
</evidence>